<accession>A0A7D5ZJC6</accession>
<evidence type="ECO:0000256" key="6">
    <source>
        <dbReference type="ARBA" id="ARBA00022801"/>
    </source>
</evidence>
<evidence type="ECO:0000256" key="1">
    <source>
        <dbReference type="ARBA" id="ARBA00004613"/>
    </source>
</evidence>
<dbReference type="Gene3D" id="3.10.450.30">
    <property type="entry name" value="Microbial ribonucleases"/>
    <property type="match status" value="1"/>
</dbReference>
<evidence type="ECO:0000256" key="4">
    <source>
        <dbReference type="ARBA" id="ARBA00022525"/>
    </source>
</evidence>
<dbReference type="KEGG" id="cfon:HZU75_15455"/>
<comment type="subcellular location">
    <subcellularLocation>
        <location evidence="1 7">Secreted</location>
    </subcellularLocation>
</comment>
<proteinExistence type="inferred from homology"/>
<feature type="active site" description="Proton donor" evidence="8">
    <location>
        <position position="137"/>
    </location>
</feature>
<evidence type="ECO:0000313" key="9">
    <source>
        <dbReference type="EMBL" id="QLI82807.1"/>
    </source>
</evidence>
<dbReference type="PIRSF" id="PIRSF001013">
    <property type="entry name" value="Barnase"/>
    <property type="match status" value="1"/>
</dbReference>
<dbReference type="Pfam" id="PF00545">
    <property type="entry name" value="Ribonuclease"/>
    <property type="match status" value="1"/>
</dbReference>
<name>A0A7D5ZJC6_9NEIS</name>
<evidence type="ECO:0000256" key="5">
    <source>
        <dbReference type="ARBA" id="ARBA00022722"/>
    </source>
</evidence>
<comment type="similarity">
    <text evidence="2 7">Belongs to the ribonuclease N1/T1 family.</text>
</comment>
<gene>
    <name evidence="9" type="ORF">HZU75_15455</name>
</gene>
<dbReference type="PRINTS" id="PR00117">
    <property type="entry name" value="BARNASE"/>
</dbReference>
<feature type="active site" description="Proton acceptor" evidence="8">
    <location>
        <position position="108"/>
    </location>
</feature>
<feature type="chain" id="PRO_5029086045" description="Ribonuclease" evidence="7">
    <location>
        <begin position="22"/>
        <end position="148"/>
    </location>
</feature>
<dbReference type="GO" id="GO:0004521">
    <property type="term" value="F:RNA endonuclease activity"/>
    <property type="evidence" value="ECO:0007669"/>
    <property type="project" value="UniProtKB-UniRule"/>
</dbReference>
<dbReference type="GO" id="GO:0003723">
    <property type="term" value="F:RNA binding"/>
    <property type="evidence" value="ECO:0007669"/>
    <property type="project" value="UniProtKB-UniRule"/>
</dbReference>
<dbReference type="RefSeq" id="WP_180306881.1">
    <property type="nucleotide sequence ID" value="NZ_CP058952.1"/>
</dbReference>
<dbReference type="InterPro" id="IPR000026">
    <property type="entry name" value="N1-like"/>
</dbReference>
<evidence type="ECO:0000256" key="7">
    <source>
        <dbReference type="PIRNR" id="PIRNR001013"/>
    </source>
</evidence>
<keyword evidence="10" id="KW-1185">Reference proteome</keyword>
<protein>
    <recommendedName>
        <fullName evidence="3 7">Ribonuclease</fullName>
        <ecNumber evidence="7">3.1.27.-</ecNumber>
    </recommendedName>
</protein>
<dbReference type="EMBL" id="CP058952">
    <property type="protein sequence ID" value="QLI82807.1"/>
    <property type="molecule type" value="Genomic_DNA"/>
</dbReference>
<dbReference type="GO" id="GO:0005576">
    <property type="term" value="C:extracellular region"/>
    <property type="evidence" value="ECO:0007669"/>
    <property type="project" value="UniProtKB-SubCell"/>
</dbReference>
<evidence type="ECO:0000256" key="2">
    <source>
        <dbReference type="ARBA" id="ARBA00009006"/>
    </source>
</evidence>
<dbReference type="Proteomes" id="UP000510822">
    <property type="component" value="Chromosome"/>
</dbReference>
<organism evidence="9 10">
    <name type="scientific">Chitinibacter fontanus</name>
    <dbReference type="NCBI Taxonomy" id="1737446"/>
    <lineage>
        <taxon>Bacteria</taxon>
        <taxon>Pseudomonadati</taxon>
        <taxon>Pseudomonadota</taxon>
        <taxon>Betaproteobacteria</taxon>
        <taxon>Neisseriales</taxon>
        <taxon>Chitinibacteraceae</taxon>
        <taxon>Chitinibacter</taxon>
    </lineage>
</organism>
<dbReference type="SUPFAM" id="SSF53933">
    <property type="entry name" value="Microbial ribonucleases"/>
    <property type="match status" value="1"/>
</dbReference>
<reference evidence="9 10" key="1">
    <citation type="journal article" date="2016" name="Int. J. Syst. Evol. Microbiol.">
        <title>Chitinibacter fontanus sp. nov., isolated from a spring.</title>
        <authorList>
            <person name="Sheu S.Y."/>
            <person name="Li Y.S."/>
            <person name="Young C.C."/>
            <person name="Chen W.M."/>
        </authorList>
    </citation>
    <scope>NUCLEOTIDE SEQUENCE [LARGE SCALE GENOMIC DNA]</scope>
    <source>
        <strain evidence="9 10">STM-7</strain>
    </source>
</reference>
<feature type="signal peptide" evidence="7">
    <location>
        <begin position="1"/>
        <end position="21"/>
    </location>
</feature>
<dbReference type="InterPro" id="IPR001887">
    <property type="entry name" value="Barnase"/>
</dbReference>
<evidence type="ECO:0000313" key="10">
    <source>
        <dbReference type="Proteomes" id="UP000510822"/>
    </source>
</evidence>
<keyword evidence="6 7" id="KW-0378">Hydrolase</keyword>
<keyword evidence="7" id="KW-0255">Endonuclease</keyword>
<dbReference type="GO" id="GO:0016787">
    <property type="term" value="F:hydrolase activity"/>
    <property type="evidence" value="ECO:0007669"/>
    <property type="project" value="UniProtKB-KW"/>
</dbReference>
<evidence type="ECO:0000256" key="8">
    <source>
        <dbReference type="PIRSR" id="PIRSR001013-1"/>
    </source>
</evidence>
<dbReference type="EC" id="3.1.27.-" evidence="7"/>
<dbReference type="AlphaFoldDB" id="A0A7D5ZJC6"/>
<evidence type="ECO:0000256" key="3">
    <source>
        <dbReference type="ARBA" id="ARBA00022214"/>
    </source>
</evidence>
<keyword evidence="7" id="KW-0732">Signal</keyword>
<sequence length="148" mass="16643">MKIKHLITMLTLLGVPLLAYASANTPSCEQVAMQVAQQQQVSAPELLSILHSLNHYQRLPEKFVTKKQAYAAGWQPGSSLWSVLPGKSIGGDHFGNRERRLPAGQYYEADLDYQGKKRNAKRLVFQPSGKRFITVDHYQNFSEIPACQ</sequence>
<keyword evidence="5 7" id="KW-0540">Nuclease</keyword>
<dbReference type="InterPro" id="IPR016191">
    <property type="entry name" value="Ribonuclease/ribotoxin"/>
</dbReference>
<keyword evidence="4 7" id="KW-0964">Secreted</keyword>